<accession>A0A0U3LLN3</accession>
<keyword evidence="2" id="KW-1185">Reference proteome</keyword>
<dbReference type="Gene3D" id="3.10.620.30">
    <property type="match status" value="1"/>
</dbReference>
<reference evidence="1 2" key="1">
    <citation type="submission" date="2015-12" db="EMBL/GenBank/DDBJ databases">
        <title>Complete genome of Roseateles depolymerans KCTC 42856.</title>
        <authorList>
            <person name="Kim K.M."/>
        </authorList>
    </citation>
    <scope>NUCLEOTIDE SEQUENCE [LARGE SCALE GENOMIC DNA]</scope>
    <source>
        <strain evidence="1 2">KCTC 42856</strain>
    </source>
</reference>
<dbReference type="OrthoDB" id="5401788at2"/>
<gene>
    <name evidence="1" type="ORF">RD2015_1340</name>
</gene>
<name>A0A0U3LLN3_9BURK</name>
<dbReference type="AlphaFoldDB" id="A0A0U3LLN3"/>
<sequence>MLNPTRLLACQLSRRARKGLAVLGCAVLLGVWADLPLRADPSPGWDREKLEAAAAARSPRTLNEVRAMIQMVQRAGALPQERQRLTVVNNFFNQRIAFRDDTEVWGVIDYWATPLELLDKGRGDCEDYAIAKYMSLLAAGVPQPRLRMVYVRAQFQGRSQAHMVLAYYPDPESEPLILDNINPEIRAASQRNDLTPVFSFNGEGLWTGVGGTTAGNPLVRLSLWRDLLAKAKEEGF</sequence>
<evidence type="ECO:0000313" key="2">
    <source>
        <dbReference type="Proteomes" id="UP000060699"/>
    </source>
</evidence>
<dbReference type="RefSeq" id="WP_083525402.1">
    <property type="nucleotide sequence ID" value="NZ_CP013729.1"/>
</dbReference>
<dbReference type="InterPro" id="IPR010319">
    <property type="entry name" value="Transglutaminase-like_Cys_pept"/>
</dbReference>
<proteinExistence type="predicted"/>
<dbReference type="EMBL" id="CP013729">
    <property type="protein sequence ID" value="ALV05831.1"/>
    <property type="molecule type" value="Genomic_DNA"/>
</dbReference>
<dbReference type="PANTHER" id="PTHR39327">
    <property type="match status" value="1"/>
</dbReference>
<dbReference type="STRING" id="76731.RD2015_1340"/>
<dbReference type="Pfam" id="PF06035">
    <property type="entry name" value="Peptidase_C93"/>
    <property type="match status" value="1"/>
</dbReference>
<protein>
    <submittedName>
        <fullName evidence="1">Putative periplasmic protein</fullName>
    </submittedName>
</protein>
<dbReference type="Proteomes" id="UP000060699">
    <property type="component" value="Chromosome"/>
</dbReference>
<dbReference type="KEGG" id="rdp:RD2015_1340"/>
<organism evidence="1 2">
    <name type="scientific">Roseateles depolymerans</name>
    <dbReference type="NCBI Taxonomy" id="76731"/>
    <lineage>
        <taxon>Bacteria</taxon>
        <taxon>Pseudomonadati</taxon>
        <taxon>Pseudomonadota</taxon>
        <taxon>Betaproteobacteria</taxon>
        <taxon>Burkholderiales</taxon>
        <taxon>Sphaerotilaceae</taxon>
        <taxon>Roseateles</taxon>
    </lineage>
</organism>
<dbReference type="PANTHER" id="PTHR39327:SF1">
    <property type="entry name" value="BLR5470 PROTEIN"/>
    <property type="match status" value="1"/>
</dbReference>
<dbReference type="InterPro" id="IPR038765">
    <property type="entry name" value="Papain-like_cys_pep_sf"/>
</dbReference>
<evidence type="ECO:0000313" key="1">
    <source>
        <dbReference type="EMBL" id="ALV05831.1"/>
    </source>
</evidence>
<dbReference type="SUPFAM" id="SSF54001">
    <property type="entry name" value="Cysteine proteinases"/>
    <property type="match status" value="1"/>
</dbReference>